<name>A0A6H1ZAL5_9ZZZZ</name>
<accession>A0A6H1ZAL5</accession>
<protein>
    <submittedName>
        <fullName evidence="1">Uncharacterized protein</fullName>
    </submittedName>
</protein>
<sequence length="144" mass="16176">MSILLNRTQWHSQARVKLIGKDDPNLISDTTLDYWSDLAERLIKKKISTWSTILTAGGDNKEFLIDATICQVCAMYVTPLRNIVANDVKIGEIAEKRDIDFDKLEADLYAEVDFFASQITTATVSAIKRVGVISPTETMYESLD</sequence>
<dbReference type="EMBL" id="MT143975">
    <property type="protein sequence ID" value="QJA44315.1"/>
    <property type="molecule type" value="Genomic_DNA"/>
</dbReference>
<proteinExistence type="predicted"/>
<organism evidence="1">
    <name type="scientific">viral metagenome</name>
    <dbReference type="NCBI Taxonomy" id="1070528"/>
    <lineage>
        <taxon>unclassified sequences</taxon>
        <taxon>metagenomes</taxon>
        <taxon>organismal metagenomes</taxon>
    </lineage>
</organism>
<evidence type="ECO:0000313" key="1">
    <source>
        <dbReference type="EMBL" id="QJA44315.1"/>
    </source>
</evidence>
<gene>
    <name evidence="1" type="ORF">TM448A00093_0045</name>
</gene>
<dbReference type="AlphaFoldDB" id="A0A6H1ZAL5"/>
<reference evidence="1" key="1">
    <citation type="submission" date="2020-03" db="EMBL/GenBank/DDBJ databases">
        <title>The deep terrestrial virosphere.</title>
        <authorList>
            <person name="Holmfeldt K."/>
            <person name="Nilsson E."/>
            <person name="Simone D."/>
            <person name="Lopez-Fernandez M."/>
            <person name="Wu X."/>
            <person name="de Brujin I."/>
            <person name="Lundin D."/>
            <person name="Andersson A."/>
            <person name="Bertilsson S."/>
            <person name="Dopson M."/>
        </authorList>
    </citation>
    <scope>NUCLEOTIDE SEQUENCE</scope>
    <source>
        <strain evidence="1">TM448A00093</strain>
    </source>
</reference>